<accession>A0A841EMU0</accession>
<comment type="caution">
    <text evidence="2">The sequence shown here is derived from an EMBL/GenBank/DDBJ whole genome shotgun (WGS) entry which is preliminary data.</text>
</comment>
<dbReference type="AlphaFoldDB" id="A0A841EMU0"/>
<evidence type="ECO:0000313" key="2">
    <source>
        <dbReference type="EMBL" id="MBB6005427.1"/>
    </source>
</evidence>
<reference evidence="2 3" key="1">
    <citation type="submission" date="2020-08" db="EMBL/GenBank/DDBJ databases">
        <title>Functional genomics of gut bacteria from endangered species of beetles.</title>
        <authorList>
            <person name="Carlos-Shanley C."/>
        </authorList>
    </citation>
    <scope>NUCLEOTIDE SEQUENCE [LARGE SCALE GENOMIC DNA]</scope>
    <source>
        <strain evidence="2 3">S00070</strain>
    </source>
</reference>
<evidence type="ECO:0000256" key="1">
    <source>
        <dbReference type="SAM" id="Phobius"/>
    </source>
</evidence>
<protein>
    <submittedName>
        <fullName evidence="2">Membrane protein YdbS with pleckstrin-like domain</fullName>
    </submittedName>
</protein>
<feature type="transmembrane region" description="Helical" evidence="1">
    <location>
        <begin position="208"/>
        <end position="230"/>
    </location>
</feature>
<gene>
    <name evidence="2" type="ORF">HNP25_004101</name>
</gene>
<dbReference type="Proteomes" id="UP000524404">
    <property type="component" value="Unassembled WGS sequence"/>
</dbReference>
<feature type="transmembrane region" description="Helical" evidence="1">
    <location>
        <begin position="269"/>
        <end position="293"/>
    </location>
</feature>
<keyword evidence="3" id="KW-1185">Reference proteome</keyword>
<feature type="transmembrane region" description="Helical" evidence="1">
    <location>
        <begin position="21"/>
        <end position="41"/>
    </location>
</feature>
<dbReference type="RefSeq" id="WP_184137242.1">
    <property type="nucleotide sequence ID" value="NZ_JACHKT010000045.1"/>
</dbReference>
<feature type="transmembrane region" description="Helical" evidence="1">
    <location>
        <begin position="146"/>
        <end position="165"/>
    </location>
</feature>
<keyword evidence="1" id="KW-1133">Transmembrane helix</keyword>
<feature type="transmembrane region" description="Helical" evidence="1">
    <location>
        <begin position="237"/>
        <end position="257"/>
    </location>
</feature>
<keyword evidence="1" id="KW-0812">Transmembrane</keyword>
<proteinExistence type="predicted"/>
<name>A0A841EMU0_9BACT</name>
<evidence type="ECO:0000313" key="3">
    <source>
        <dbReference type="Proteomes" id="UP000524404"/>
    </source>
</evidence>
<feature type="transmembrane region" description="Helical" evidence="1">
    <location>
        <begin position="105"/>
        <end position="126"/>
    </location>
</feature>
<sequence>MKEYFALQYRMINRRFKDAGFEPILVYLILTVGFVGLSIYLFSKTEFAEYIFLLSALTLIGKLSETRRTEFLKICFGDRQLKKIRITENLICSIPFLAFLLYKQLFIHVGLLLTLTTFLALVNFRTTFNFTIWTPFSKKPFEFTTGFRNTFFLIFVAYALTIIAVSVNNFNLGVFAMLLVFATTLSYYSKPENEYYVWTYNVKPKEFLFNKIITAIHFSSSLAFPIAIVISMFHPEYIGILSLFFLIGWGFLINVILSKYSAYPDEMNITQGILLALCIWFPPILVILIPYLFKKSENRLSSLLK</sequence>
<keyword evidence="1" id="KW-0472">Membrane</keyword>
<feature type="transmembrane region" description="Helical" evidence="1">
    <location>
        <begin position="172"/>
        <end position="188"/>
    </location>
</feature>
<dbReference type="EMBL" id="JACHKT010000045">
    <property type="protein sequence ID" value="MBB6005427.1"/>
    <property type="molecule type" value="Genomic_DNA"/>
</dbReference>
<organism evidence="2 3">
    <name type="scientific">Arcicella rosea</name>
    <dbReference type="NCBI Taxonomy" id="502909"/>
    <lineage>
        <taxon>Bacteria</taxon>
        <taxon>Pseudomonadati</taxon>
        <taxon>Bacteroidota</taxon>
        <taxon>Cytophagia</taxon>
        <taxon>Cytophagales</taxon>
        <taxon>Flectobacillaceae</taxon>
        <taxon>Arcicella</taxon>
    </lineage>
</organism>